<reference evidence="2 3" key="1">
    <citation type="submission" date="2016-12" db="EMBL/GenBank/DDBJ databases">
        <title>The new phylogeny of genus Mycobacterium.</title>
        <authorList>
            <person name="Tortoli E."/>
            <person name="Trovato A."/>
            <person name="Cirillo D.M."/>
        </authorList>
    </citation>
    <scope>NUCLEOTIDE SEQUENCE [LARGE SCALE GENOMIC DNA]</scope>
    <source>
        <strain evidence="2 3">DSM 45130</strain>
    </source>
</reference>
<dbReference type="InterPro" id="IPR007410">
    <property type="entry name" value="LpqE-like"/>
</dbReference>
<evidence type="ECO:0000256" key="1">
    <source>
        <dbReference type="SAM" id="SignalP"/>
    </source>
</evidence>
<organism evidence="2 3">
    <name type="scientific">Mycolicibacterium insubricum</name>
    <dbReference type="NCBI Taxonomy" id="444597"/>
    <lineage>
        <taxon>Bacteria</taxon>
        <taxon>Bacillati</taxon>
        <taxon>Actinomycetota</taxon>
        <taxon>Actinomycetes</taxon>
        <taxon>Mycobacteriales</taxon>
        <taxon>Mycobacteriaceae</taxon>
        <taxon>Mycolicibacterium</taxon>
    </lineage>
</organism>
<accession>A0A1X0D5I9</accession>
<dbReference type="STRING" id="444597.BST26_15570"/>
<sequence>MSRRLSVIRIGTRRATAVGAAVAALATVTVLSGCGAGQVSQVATQVPAIDGNSTTVGTNPRIAVRNVYLHMVTPESGSIAAGTPVPLIFTAVNESPVRKATDPADHYPQPLKDELVSITSDFGAVALTSAASPMTIKPGQSLVVGDAKGAEELAKVPGSSVTQATAVFTPNQDIHNGVTYPMVFTFKDAGAAPINVPISAGEGSGHSEHH</sequence>
<feature type="signal peptide" evidence="1">
    <location>
        <begin position="1"/>
        <end position="20"/>
    </location>
</feature>
<dbReference type="EMBL" id="MVHS01000042">
    <property type="protein sequence ID" value="ORA67633.1"/>
    <property type="molecule type" value="Genomic_DNA"/>
</dbReference>
<protein>
    <recommendedName>
        <fullName evidence="4">Lipoprotein LpqE</fullName>
    </recommendedName>
</protein>
<keyword evidence="1" id="KW-0732">Signal</keyword>
<proteinExistence type="predicted"/>
<dbReference type="PROSITE" id="PS51257">
    <property type="entry name" value="PROKAR_LIPOPROTEIN"/>
    <property type="match status" value="1"/>
</dbReference>
<feature type="chain" id="PRO_5039363239" description="Lipoprotein LpqE" evidence="1">
    <location>
        <begin position="21"/>
        <end position="210"/>
    </location>
</feature>
<name>A0A1X0D5I9_9MYCO</name>
<keyword evidence="3" id="KW-1185">Reference proteome</keyword>
<dbReference type="AlphaFoldDB" id="A0A1X0D5I9"/>
<gene>
    <name evidence="2" type="ORF">BST26_15570</name>
</gene>
<dbReference type="Pfam" id="PF04314">
    <property type="entry name" value="PCuAC"/>
    <property type="match status" value="1"/>
</dbReference>
<dbReference type="Proteomes" id="UP000192801">
    <property type="component" value="Unassembled WGS sequence"/>
</dbReference>
<comment type="caution">
    <text evidence="2">The sequence shown here is derived from an EMBL/GenBank/DDBJ whole genome shotgun (WGS) entry which is preliminary data.</text>
</comment>
<evidence type="ECO:0008006" key="4">
    <source>
        <dbReference type="Google" id="ProtNLM"/>
    </source>
</evidence>
<evidence type="ECO:0000313" key="3">
    <source>
        <dbReference type="Proteomes" id="UP000192801"/>
    </source>
</evidence>
<evidence type="ECO:0000313" key="2">
    <source>
        <dbReference type="EMBL" id="ORA67633.1"/>
    </source>
</evidence>